<dbReference type="InterPro" id="IPR011899">
    <property type="entry name" value="Glutaredoxin_euk/vir"/>
</dbReference>
<dbReference type="InterPro" id="IPR036249">
    <property type="entry name" value="Thioredoxin-like_sf"/>
</dbReference>
<dbReference type="GO" id="GO:0034599">
    <property type="term" value="P:cellular response to oxidative stress"/>
    <property type="evidence" value="ECO:0007669"/>
    <property type="project" value="TreeGrafter"/>
</dbReference>
<evidence type="ECO:0000256" key="7">
    <source>
        <dbReference type="ARBA" id="ARBA00023284"/>
    </source>
</evidence>
<evidence type="ECO:0000256" key="4">
    <source>
        <dbReference type="ARBA" id="ARBA00022982"/>
    </source>
</evidence>
<name>A0A914B8S9_PATMI</name>
<evidence type="ECO:0000256" key="9">
    <source>
        <dbReference type="ARBA" id="ARBA00038558"/>
    </source>
</evidence>
<comment type="subunit">
    <text evidence="9">Monomer; active form. Homodimer; inactive form. The homodimer is probably linked by 1 2Fe-2S cluster.</text>
</comment>
<dbReference type="PANTHER" id="PTHR45694">
    <property type="entry name" value="GLUTAREDOXIN 2"/>
    <property type="match status" value="1"/>
</dbReference>
<dbReference type="GO" id="GO:0015038">
    <property type="term" value="F:glutathione disulfide oxidoreductase activity"/>
    <property type="evidence" value="ECO:0007669"/>
    <property type="project" value="TreeGrafter"/>
</dbReference>
<comment type="similarity">
    <text evidence="2">Belongs to the glutaredoxin family.</text>
</comment>
<dbReference type="AlphaFoldDB" id="A0A914B8S9"/>
<organism evidence="12 13">
    <name type="scientific">Patiria miniata</name>
    <name type="common">Bat star</name>
    <name type="synonym">Asterina miniata</name>
    <dbReference type="NCBI Taxonomy" id="46514"/>
    <lineage>
        <taxon>Eukaryota</taxon>
        <taxon>Metazoa</taxon>
        <taxon>Echinodermata</taxon>
        <taxon>Eleutherozoa</taxon>
        <taxon>Asterozoa</taxon>
        <taxon>Asteroidea</taxon>
        <taxon>Valvatacea</taxon>
        <taxon>Valvatida</taxon>
        <taxon>Asterinidae</taxon>
        <taxon>Patiria</taxon>
    </lineage>
</organism>
<dbReference type="PROSITE" id="PS51354">
    <property type="entry name" value="GLUTAREDOXIN_2"/>
    <property type="match status" value="1"/>
</dbReference>
<keyword evidence="5" id="KW-1015">Disulfide bond</keyword>
<comment type="function">
    <text evidence="8">Glutathione-dependent oxidoreductase that facilitates the maintenance of mitochondrial redox homeostasis upon induction of apoptosis by oxidative stress. Involved in response to hydrogen peroxide and regulation of apoptosis caused by oxidative stress. Acts as a very efficient catalyst of monothiol reactions because of its high affinity for protein glutathione-mixed disulfides. Can receive electrons not only from glutathione (GSH), but also from thioredoxin reductase supporting both monothiol and dithiol reactions. Efficiently catalyzes both glutathionylation and deglutathionylation of mitochondrial complex I, which in turn regulates the superoxide production by the complex. Overexpression decreases the susceptibility to apoptosis and prevents loss of cardiolipin and cytochrome c release.</text>
</comment>
<evidence type="ECO:0000256" key="1">
    <source>
        <dbReference type="ARBA" id="ARBA00002549"/>
    </source>
</evidence>
<keyword evidence="13" id="KW-1185">Reference proteome</keyword>
<dbReference type="PRINTS" id="PR00160">
    <property type="entry name" value="GLUTAREDOXIN"/>
</dbReference>
<dbReference type="InterPro" id="IPR011767">
    <property type="entry name" value="GLR_AS"/>
</dbReference>
<evidence type="ECO:0000256" key="5">
    <source>
        <dbReference type="ARBA" id="ARBA00023157"/>
    </source>
</evidence>
<accession>A0A914B8S9</accession>
<evidence type="ECO:0000256" key="3">
    <source>
        <dbReference type="ARBA" id="ARBA00022448"/>
    </source>
</evidence>
<keyword evidence="7" id="KW-0676">Redox-active center</keyword>
<dbReference type="NCBIfam" id="TIGR02180">
    <property type="entry name" value="GRX_euk"/>
    <property type="match status" value="1"/>
</dbReference>
<dbReference type="RefSeq" id="XP_038072394.1">
    <property type="nucleotide sequence ID" value="XM_038216466.1"/>
</dbReference>
<dbReference type="OrthoDB" id="418495at2759"/>
<feature type="domain" description="Glutaredoxin" evidence="11">
    <location>
        <begin position="19"/>
        <end position="82"/>
    </location>
</feature>
<dbReference type="PANTHER" id="PTHR45694:SF18">
    <property type="entry name" value="GLUTAREDOXIN-1-RELATED"/>
    <property type="match status" value="1"/>
</dbReference>
<dbReference type="FunFam" id="3.40.30.10:FF:000026">
    <property type="entry name" value="Glutaredoxin 2"/>
    <property type="match status" value="1"/>
</dbReference>
<evidence type="ECO:0000259" key="11">
    <source>
        <dbReference type="Pfam" id="PF00462"/>
    </source>
</evidence>
<dbReference type="InterPro" id="IPR014025">
    <property type="entry name" value="Glutaredoxin_subgr"/>
</dbReference>
<keyword evidence="6" id="KW-0318">Glutathionylation</keyword>
<dbReference type="PROSITE" id="PS00195">
    <property type="entry name" value="GLUTAREDOXIN_1"/>
    <property type="match status" value="1"/>
</dbReference>
<dbReference type="SUPFAM" id="SSF52833">
    <property type="entry name" value="Thioredoxin-like"/>
    <property type="match status" value="1"/>
</dbReference>
<dbReference type="EnsemblMetazoa" id="XM_038216466.1">
    <property type="protein sequence ID" value="XP_038072394.1"/>
    <property type="gene ID" value="LOC119740950"/>
</dbReference>
<evidence type="ECO:0000313" key="13">
    <source>
        <dbReference type="Proteomes" id="UP000887568"/>
    </source>
</evidence>
<comment type="function">
    <text evidence="1">Has a glutathione-disulfide oxidoreductase activity in the presence of NADPH and glutathione reductase. Reduces low molecular weight disulfides and proteins.</text>
</comment>
<evidence type="ECO:0000256" key="6">
    <source>
        <dbReference type="ARBA" id="ARBA00023206"/>
    </source>
</evidence>
<reference evidence="12" key="1">
    <citation type="submission" date="2022-11" db="UniProtKB">
        <authorList>
            <consortium name="EnsemblMetazoa"/>
        </authorList>
    </citation>
    <scope>IDENTIFICATION</scope>
</reference>
<keyword evidence="3" id="KW-0813">Transport</keyword>
<dbReference type="GO" id="GO:0005737">
    <property type="term" value="C:cytoplasm"/>
    <property type="evidence" value="ECO:0007669"/>
    <property type="project" value="TreeGrafter"/>
</dbReference>
<dbReference type="Proteomes" id="UP000887568">
    <property type="component" value="Unplaced"/>
</dbReference>
<dbReference type="Pfam" id="PF00462">
    <property type="entry name" value="Glutaredoxin"/>
    <property type="match status" value="1"/>
</dbReference>
<evidence type="ECO:0000256" key="2">
    <source>
        <dbReference type="ARBA" id="ARBA00007787"/>
    </source>
</evidence>
<evidence type="ECO:0000256" key="8">
    <source>
        <dbReference type="ARBA" id="ARBA00037470"/>
    </source>
</evidence>
<evidence type="ECO:0000313" key="12">
    <source>
        <dbReference type="EnsemblMetazoa" id="XP_038072394.1"/>
    </source>
</evidence>
<dbReference type="InterPro" id="IPR002109">
    <property type="entry name" value="Glutaredoxin"/>
</dbReference>
<sequence>MSKDATKGFVDAAIADNKVVVFSKTYCPYCKKAKSALNDVGLKGYKIIEIENMDNMDAIQDYMLQLTKGRSVPRVFIGGKFVGGGDEVAQLKSQGKLKPMLQEVGAL</sequence>
<dbReference type="GeneID" id="119740950"/>
<proteinExistence type="inferred from homology"/>
<dbReference type="Gene3D" id="3.40.30.10">
    <property type="entry name" value="Glutaredoxin"/>
    <property type="match status" value="1"/>
</dbReference>
<dbReference type="OMA" id="MHERQEL"/>
<dbReference type="CDD" id="cd03419">
    <property type="entry name" value="GRX_GRXh_1_2_like"/>
    <property type="match status" value="1"/>
</dbReference>
<protein>
    <recommendedName>
        <fullName evidence="10">Glutaredoxin-2, mitochondrial</fullName>
    </recommendedName>
</protein>
<keyword evidence="4" id="KW-0249">Electron transport</keyword>
<evidence type="ECO:0000256" key="10">
    <source>
        <dbReference type="ARBA" id="ARBA00039819"/>
    </source>
</evidence>